<protein>
    <recommendedName>
        <fullName evidence="4">DUF1294 domain-containing protein</fullName>
    </recommendedName>
</protein>
<evidence type="ECO:0000313" key="3">
    <source>
        <dbReference type="Proteomes" id="UP000234789"/>
    </source>
</evidence>
<keyword evidence="1" id="KW-0472">Membrane</keyword>
<evidence type="ECO:0000256" key="1">
    <source>
        <dbReference type="SAM" id="Phobius"/>
    </source>
</evidence>
<gene>
    <name evidence="2" type="ORF">B8V81_4525</name>
</gene>
<dbReference type="PIRSF" id="PIRSF002599">
    <property type="entry name" value="Cold_shock_A"/>
    <property type="match status" value="1"/>
</dbReference>
<dbReference type="Pfam" id="PF06961">
    <property type="entry name" value="DUF1294"/>
    <property type="match status" value="1"/>
</dbReference>
<dbReference type="Proteomes" id="UP000234789">
    <property type="component" value="Unassembled WGS sequence"/>
</dbReference>
<keyword evidence="1" id="KW-1133">Transmembrane helix</keyword>
<dbReference type="EMBL" id="NFEZ01000004">
    <property type="protein sequence ID" value="PLT46094.1"/>
    <property type="molecule type" value="Genomic_DNA"/>
</dbReference>
<evidence type="ECO:0000313" key="2">
    <source>
        <dbReference type="EMBL" id="PLT46094.1"/>
    </source>
</evidence>
<feature type="transmembrane region" description="Helical" evidence="1">
    <location>
        <begin position="72"/>
        <end position="92"/>
    </location>
</feature>
<dbReference type="RefSeq" id="WP_101809196.1">
    <property type="nucleotide sequence ID" value="NZ_NFEZ01000004.1"/>
</dbReference>
<keyword evidence="1" id="KW-0812">Transmembrane</keyword>
<dbReference type="InterPro" id="IPR012156">
    <property type="entry name" value="Cold_shock_CspA"/>
</dbReference>
<sequence length="93" mass="10142">MNGWQGAVLLYAAAMSVYAFALFGIDKKAARKSRRRIPEKRLFAAGFLGGGIGAWIGMSAWRHKTKHASFRIGVPLLAVWSVAALGALVWLVR</sequence>
<comment type="caution">
    <text evidence="2">The sequence shown here is derived from an EMBL/GenBank/DDBJ whole genome shotgun (WGS) entry which is preliminary data.</text>
</comment>
<keyword evidence="3" id="KW-1185">Reference proteome</keyword>
<dbReference type="GO" id="GO:0003676">
    <property type="term" value="F:nucleic acid binding"/>
    <property type="evidence" value="ECO:0007669"/>
    <property type="project" value="InterPro"/>
</dbReference>
<accession>A0A2N5N6W5</accession>
<dbReference type="AlphaFoldDB" id="A0A2N5N6W5"/>
<dbReference type="InterPro" id="IPR010718">
    <property type="entry name" value="DUF1294"/>
</dbReference>
<evidence type="ECO:0008006" key="4">
    <source>
        <dbReference type="Google" id="ProtNLM"/>
    </source>
</evidence>
<organism evidence="2 3">
    <name type="scientific">Paenibacillus pasadenensis</name>
    <dbReference type="NCBI Taxonomy" id="217090"/>
    <lineage>
        <taxon>Bacteria</taxon>
        <taxon>Bacillati</taxon>
        <taxon>Bacillota</taxon>
        <taxon>Bacilli</taxon>
        <taxon>Bacillales</taxon>
        <taxon>Paenibacillaceae</taxon>
        <taxon>Paenibacillus</taxon>
    </lineage>
</organism>
<proteinExistence type="predicted"/>
<feature type="transmembrane region" description="Helical" evidence="1">
    <location>
        <begin position="41"/>
        <end position="60"/>
    </location>
</feature>
<feature type="transmembrane region" description="Helical" evidence="1">
    <location>
        <begin position="6"/>
        <end position="25"/>
    </location>
</feature>
<reference evidence="2 3" key="1">
    <citation type="submission" date="2017-05" db="EMBL/GenBank/DDBJ databases">
        <title>Functional genome analysis of Paenibacillus pasadenensis strain R16: insights on endophytic life style and antifungal activity.</title>
        <authorList>
            <person name="Passera A."/>
            <person name="Marcolungo L."/>
            <person name="Casati P."/>
            <person name="Brasca M."/>
            <person name="Quaglino F."/>
            <person name="Delledonne M."/>
        </authorList>
    </citation>
    <scope>NUCLEOTIDE SEQUENCE [LARGE SCALE GENOMIC DNA]</scope>
    <source>
        <strain evidence="2 3">R16</strain>
    </source>
</reference>
<name>A0A2N5N6W5_9BACL</name>